<dbReference type="AlphaFoldDB" id="A0A0X3AQ79"/>
<sequence length="187" mass="21166">MEKIDIEKAVEILKKGGTILYPTDTIWGIGCDATNEEAIINVFKLKKRDKSKNLIILVESERRLQEYVNVPSLAWDLIDLSKKPLTIIYDNPRNLPEILISDKNTIGIRLTHDPFCKELISKLNKPLVSTSANISGEPSPDKFSSISPKILEGVDYIINLRQEENMQFSSSSIIQLSEDGRIKVIRE</sequence>
<evidence type="ECO:0000256" key="8">
    <source>
        <dbReference type="ARBA" id="ARBA00022741"/>
    </source>
</evidence>
<keyword evidence="9" id="KW-0067">ATP-binding</keyword>
<evidence type="ECO:0000256" key="6">
    <source>
        <dbReference type="ARBA" id="ARBA00022694"/>
    </source>
</evidence>
<keyword evidence="14" id="KW-1185">Reference proteome</keyword>
<evidence type="ECO:0000256" key="4">
    <source>
        <dbReference type="ARBA" id="ARBA00022490"/>
    </source>
</evidence>
<dbReference type="EMBL" id="FCOR01000008">
    <property type="protein sequence ID" value="CVK16516.1"/>
    <property type="molecule type" value="Genomic_DNA"/>
</dbReference>
<dbReference type="InterPro" id="IPR017945">
    <property type="entry name" value="DHBP_synth_RibB-like_a/b_dom"/>
</dbReference>
<comment type="catalytic activity">
    <reaction evidence="11">
        <text>L-threonine + hydrogencarbonate + ATP = L-threonylcarbamoyladenylate + diphosphate + H2O</text>
        <dbReference type="Rhea" id="RHEA:36407"/>
        <dbReference type="ChEBI" id="CHEBI:15377"/>
        <dbReference type="ChEBI" id="CHEBI:17544"/>
        <dbReference type="ChEBI" id="CHEBI:30616"/>
        <dbReference type="ChEBI" id="CHEBI:33019"/>
        <dbReference type="ChEBI" id="CHEBI:57926"/>
        <dbReference type="ChEBI" id="CHEBI:73682"/>
        <dbReference type="EC" id="2.7.7.87"/>
    </reaction>
</comment>
<keyword evidence="6" id="KW-0819">tRNA processing</keyword>
<dbReference type="PANTHER" id="PTHR17490:SF16">
    <property type="entry name" value="THREONYLCARBAMOYL-AMP SYNTHASE"/>
    <property type="match status" value="1"/>
</dbReference>
<gene>
    <name evidence="13" type="ORF">Ga0061079_10816</name>
</gene>
<dbReference type="Pfam" id="PF01300">
    <property type="entry name" value="Sua5_yciO_yrdC"/>
    <property type="match status" value="1"/>
</dbReference>
<organism evidence="13 14">
    <name type="scientific">Apibacter mensalis</name>
    <dbReference type="NCBI Taxonomy" id="1586267"/>
    <lineage>
        <taxon>Bacteria</taxon>
        <taxon>Pseudomonadati</taxon>
        <taxon>Bacteroidota</taxon>
        <taxon>Flavobacteriia</taxon>
        <taxon>Flavobacteriales</taxon>
        <taxon>Weeksellaceae</taxon>
        <taxon>Apibacter</taxon>
    </lineage>
</organism>
<dbReference type="GO" id="GO:0006450">
    <property type="term" value="P:regulation of translational fidelity"/>
    <property type="evidence" value="ECO:0007669"/>
    <property type="project" value="TreeGrafter"/>
</dbReference>
<dbReference type="GO" id="GO:0005524">
    <property type="term" value="F:ATP binding"/>
    <property type="evidence" value="ECO:0007669"/>
    <property type="project" value="UniProtKB-KW"/>
</dbReference>
<dbReference type="PROSITE" id="PS51163">
    <property type="entry name" value="YRDC"/>
    <property type="match status" value="1"/>
</dbReference>
<evidence type="ECO:0000313" key="14">
    <source>
        <dbReference type="Proteomes" id="UP000182761"/>
    </source>
</evidence>
<name>A0A0X3AQ79_9FLAO</name>
<evidence type="ECO:0000256" key="5">
    <source>
        <dbReference type="ARBA" id="ARBA00022679"/>
    </source>
</evidence>
<dbReference type="GO" id="GO:0008033">
    <property type="term" value="P:tRNA processing"/>
    <property type="evidence" value="ECO:0007669"/>
    <property type="project" value="UniProtKB-KW"/>
</dbReference>
<evidence type="ECO:0000256" key="7">
    <source>
        <dbReference type="ARBA" id="ARBA00022695"/>
    </source>
</evidence>
<dbReference type="GO" id="GO:0005737">
    <property type="term" value="C:cytoplasm"/>
    <property type="evidence" value="ECO:0007669"/>
    <property type="project" value="UniProtKB-SubCell"/>
</dbReference>
<dbReference type="Gene3D" id="3.90.870.10">
    <property type="entry name" value="DHBP synthase"/>
    <property type="match status" value="1"/>
</dbReference>
<dbReference type="PANTHER" id="PTHR17490">
    <property type="entry name" value="SUA5"/>
    <property type="match status" value="1"/>
</dbReference>
<dbReference type="GO" id="GO:0003725">
    <property type="term" value="F:double-stranded RNA binding"/>
    <property type="evidence" value="ECO:0007669"/>
    <property type="project" value="InterPro"/>
</dbReference>
<reference evidence="13 14" key="1">
    <citation type="submission" date="2016-01" db="EMBL/GenBank/DDBJ databases">
        <authorList>
            <person name="McClelland M."/>
            <person name="Jain A."/>
            <person name="Saraogi P."/>
            <person name="Mendelson R."/>
            <person name="Westerman R."/>
            <person name="SanMiguel P."/>
            <person name="Csonka L."/>
        </authorList>
    </citation>
    <scope>NUCLEOTIDE SEQUENCE [LARGE SCALE GENOMIC DNA]</scope>
    <source>
        <strain evidence="13 14">R-53146</strain>
    </source>
</reference>
<dbReference type="STRING" id="1586267.GCA_001418685_01376"/>
<evidence type="ECO:0000256" key="3">
    <source>
        <dbReference type="ARBA" id="ARBA00012584"/>
    </source>
</evidence>
<proteinExistence type="inferred from homology"/>
<keyword evidence="8" id="KW-0547">Nucleotide-binding</keyword>
<dbReference type="GO" id="GO:0000049">
    <property type="term" value="F:tRNA binding"/>
    <property type="evidence" value="ECO:0007669"/>
    <property type="project" value="TreeGrafter"/>
</dbReference>
<dbReference type="InterPro" id="IPR006070">
    <property type="entry name" value="Sua5-like_dom"/>
</dbReference>
<dbReference type="SUPFAM" id="SSF55821">
    <property type="entry name" value="YrdC/RibB"/>
    <property type="match status" value="1"/>
</dbReference>
<dbReference type="GO" id="GO:0061710">
    <property type="term" value="F:L-threonylcarbamoyladenylate synthase"/>
    <property type="evidence" value="ECO:0007669"/>
    <property type="project" value="UniProtKB-EC"/>
</dbReference>
<keyword evidence="5" id="KW-0808">Transferase</keyword>
<dbReference type="InterPro" id="IPR050156">
    <property type="entry name" value="TC-AMP_synthase_SUA5"/>
</dbReference>
<comment type="similarity">
    <text evidence="2">Belongs to the SUA5 family.</text>
</comment>
<keyword evidence="7" id="KW-0548">Nucleotidyltransferase</keyword>
<dbReference type="Proteomes" id="UP000182761">
    <property type="component" value="Unassembled WGS sequence"/>
</dbReference>
<evidence type="ECO:0000256" key="1">
    <source>
        <dbReference type="ARBA" id="ARBA00004496"/>
    </source>
</evidence>
<evidence type="ECO:0000256" key="11">
    <source>
        <dbReference type="ARBA" id="ARBA00048366"/>
    </source>
</evidence>
<keyword evidence="4" id="KW-0963">Cytoplasm</keyword>
<evidence type="ECO:0000313" key="13">
    <source>
        <dbReference type="EMBL" id="CVK16516.1"/>
    </source>
</evidence>
<evidence type="ECO:0000256" key="10">
    <source>
        <dbReference type="ARBA" id="ARBA00029774"/>
    </source>
</evidence>
<dbReference type="EC" id="2.7.7.87" evidence="3"/>
<feature type="domain" description="YrdC-like" evidence="12">
    <location>
        <begin position="3"/>
        <end position="187"/>
    </location>
</feature>
<accession>A0A0X3AQ79</accession>
<dbReference type="NCBIfam" id="TIGR00057">
    <property type="entry name" value="L-threonylcarbamoyladenylate synthase"/>
    <property type="match status" value="1"/>
</dbReference>
<evidence type="ECO:0000256" key="9">
    <source>
        <dbReference type="ARBA" id="ARBA00022840"/>
    </source>
</evidence>
<comment type="subcellular location">
    <subcellularLocation>
        <location evidence="1">Cytoplasm</location>
    </subcellularLocation>
</comment>
<evidence type="ECO:0000259" key="12">
    <source>
        <dbReference type="PROSITE" id="PS51163"/>
    </source>
</evidence>
<evidence type="ECO:0000256" key="2">
    <source>
        <dbReference type="ARBA" id="ARBA00007663"/>
    </source>
</evidence>
<protein>
    <recommendedName>
        <fullName evidence="10">L-threonylcarbamoyladenylate synthase</fullName>
        <ecNumber evidence="3">2.7.7.87</ecNumber>
    </recommendedName>
    <alternativeName>
        <fullName evidence="10">L-threonylcarbamoyladenylate synthase</fullName>
    </alternativeName>
</protein>